<reference evidence="1 2" key="1">
    <citation type="submission" date="2019-02" db="EMBL/GenBank/DDBJ databases">
        <title>Apibacter muscae sp. nov.: a novel member of the house fly microbiota.</title>
        <authorList>
            <person name="Park R."/>
        </authorList>
    </citation>
    <scope>NUCLEOTIDE SEQUENCE [LARGE SCALE GENOMIC DNA]</scope>
    <source>
        <strain evidence="1 2">AL1</strain>
    </source>
</reference>
<dbReference type="OrthoDB" id="983143at2"/>
<keyword evidence="1" id="KW-0378">Hydrolase</keyword>
<dbReference type="RefSeq" id="WP_146262689.1">
    <property type="nucleotide sequence ID" value="NZ_SELG01000038.1"/>
</dbReference>
<dbReference type="Proteomes" id="UP000319499">
    <property type="component" value="Unassembled WGS sequence"/>
</dbReference>
<keyword evidence="1" id="KW-0121">Carboxypeptidase</keyword>
<dbReference type="GO" id="GO:0004180">
    <property type="term" value="F:carboxypeptidase activity"/>
    <property type="evidence" value="ECO:0007669"/>
    <property type="project" value="UniProtKB-KW"/>
</dbReference>
<proteinExistence type="predicted"/>
<dbReference type="InterPro" id="IPR043741">
    <property type="entry name" value="DUF5686"/>
</dbReference>
<dbReference type="Pfam" id="PF13715">
    <property type="entry name" value="CarbopepD_reg_2"/>
    <property type="match status" value="3"/>
</dbReference>
<dbReference type="EMBL" id="SELH01000023">
    <property type="protein sequence ID" value="TWP27343.1"/>
    <property type="molecule type" value="Genomic_DNA"/>
</dbReference>
<organism evidence="1 2">
    <name type="scientific">Apibacter muscae</name>
    <dbReference type="NCBI Taxonomy" id="2509004"/>
    <lineage>
        <taxon>Bacteria</taxon>
        <taxon>Pseudomonadati</taxon>
        <taxon>Bacteroidota</taxon>
        <taxon>Flavobacteriia</taxon>
        <taxon>Flavobacteriales</taxon>
        <taxon>Weeksellaceae</taxon>
        <taxon>Apibacter</taxon>
    </lineage>
</organism>
<dbReference type="InterPro" id="IPR008969">
    <property type="entry name" value="CarboxyPept-like_regulatory"/>
</dbReference>
<dbReference type="Pfam" id="PF18939">
    <property type="entry name" value="DUF5686"/>
    <property type="match status" value="1"/>
</dbReference>
<gene>
    <name evidence="1" type="ORF">ETU09_07825</name>
</gene>
<protein>
    <submittedName>
        <fullName evidence="1">Carboxypeptidase-like regulatory domain-containing protein</fullName>
    </submittedName>
</protein>
<keyword evidence="1" id="KW-0645">Protease</keyword>
<evidence type="ECO:0000313" key="1">
    <source>
        <dbReference type="EMBL" id="TWP27343.1"/>
    </source>
</evidence>
<dbReference type="AlphaFoldDB" id="A0A563DBN7"/>
<keyword evidence="2" id="KW-1185">Reference proteome</keyword>
<evidence type="ECO:0000313" key="2">
    <source>
        <dbReference type="Proteomes" id="UP000319499"/>
    </source>
</evidence>
<dbReference type="SUPFAM" id="SSF49464">
    <property type="entry name" value="Carboxypeptidase regulatory domain-like"/>
    <property type="match status" value="3"/>
</dbReference>
<sequence length="1058" mass="121385">MLKKILFVSVLLQTLVMIAQVKISGVVINQDIQRPISGVRISFSNHPQAEILTNTDGTFHLESNTTNDSLVIIALGYKKKIIPLHSQEDSNIIVKFSSNDLEKDSPVHPLVQEYVKVTGTLKDLENQEPITNARIFFKDSHVQTYSDSNGFFEIINRKFSDSIFIDANKYPIKSVPLSKGDNLNLEINFSNSNSNPNSEYIVSNETNLKEKIDHDSLIIHTDSISYYKANGHLYNMDKNEPIADATIFFEGTQNFTNSDENGYFEIQDDSNVNRLAIYTNDFDVKYVTLDKGNNSNLIVEFSNKIEEKEKREVIKSDKLEGVVVKGFPPKRIPKKENPAYRIMQEVWKRKKTNGLKNFNNYQYNEYEKIEFDLNNIDSAFISKKIFKKLDITVQDIDTSAFLGKTYLPVFLNESITQVVGENKPSKREKSFLRGNRSVGVPSDNDIIANTVKNLYKDVNIYDNVLNFFNKGFTSPVATIGFSVYDYMLVDTVMVDSVKCYYLKYKPRRANELTFKGDLYITYDTYAVKHATLQAASGINVNFVKDIYMELDYKNVNDSVFLPLKYYTNLDMSLITKKDKSKGMFAKRTLIYDNYLFDEPSSKIDTLLDEQWEPISGGAYKQNDQFWEEHRLEKLTDDDLKANEVITKVSKTKLYRDITNLVQILSSGYVNVGKAIDIGNLYQFIGYNDVEGLRLRLGARTYFTPNDMWRLEGYTAYGFKDEQVKYGAEGRLMFNKFNRFTIGLGTKRDISQLGVSLTEGESIMSRSFASSSIISRGSNEFLSSVNKTNAFVSIEPWKNVQLRLDGTYQFIKSANPEKFDIGYYDKFGNIKQDLYDTHLTFSVEARPGAKYSRYGLDRFEHTTLAPTFILKYVRGIKGAFNSGFNYDKVQFMYSQPILWGPIGRTDITTEFGKTFNKLPVSLLGVIPGNQSYGIIPNTFALLNYYDFVTDVYATMHLEHHFNGRIFSYIPLLKKLQLREVLIFRGAWGDISDGSKSMNASNIEYVAPNKDIYYEYGFGIENIGFGNLRIFRVDFNWRGNYLDIKKVNKFGIKFGMQYSF</sequence>
<name>A0A563DBN7_9FLAO</name>
<accession>A0A563DBN7</accession>
<comment type="caution">
    <text evidence="1">The sequence shown here is derived from an EMBL/GenBank/DDBJ whole genome shotgun (WGS) entry which is preliminary data.</text>
</comment>